<accession>A0A1H3W924</accession>
<dbReference type="Proteomes" id="UP000199041">
    <property type="component" value="Unassembled WGS sequence"/>
</dbReference>
<dbReference type="InterPro" id="IPR051200">
    <property type="entry name" value="Host-pathogen_enzymatic-act"/>
</dbReference>
<evidence type="ECO:0000313" key="1">
    <source>
        <dbReference type="EMBL" id="SDZ82914.1"/>
    </source>
</evidence>
<dbReference type="PANTHER" id="PTHR47197">
    <property type="entry name" value="PROTEIN NIRF"/>
    <property type="match status" value="1"/>
</dbReference>
<dbReference type="InterPro" id="IPR031815">
    <property type="entry name" value="DUF5074"/>
</dbReference>
<evidence type="ECO:0000313" key="2">
    <source>
        <dbReference type="Proteomes" id="UP000199041"/>
    </source>
</evidence>
<name>A0A1H3W924_9BACT</name>
<dbReference type="PANTHER" id="PTHR47197:SF3">
    <property type="entry name" value="DIHYDRO-HEME D1 DEHYDROGENASE"/>
    <property type="match status" value="1"/>
</dbReference>
<reference evidence="1 2" key="1">
    <citation type="submission" date="2016-10" db="EMBL/GenBank/DDBJ databases">
        <authorList>
            <person name="de Groot N.N."/>
        </authorList>
    </citation>
    <scope>NUCLEOTIDE SEQUENCE [LARGE SCALE GENOMIC DNA]</scope>
    <source>
        <strain evidence="1 2">Vu-144</strain>
    </source>
</reference>
<keyword evidence="2" id="KW-1185">Reference proteome</keyword>
<organism evidence="1 2">
    <name type="scientific">Arachidicoccus rhizosphaerae</name>
    <dbReference type="NCBI Taxonomy" id="551991"/>
    <lineage>
        <taxon>Bacteria</taxon>
        <taxon>Pseudomonadati</taxon>
        <taxon>Bacteroidota</taxon>
        <taxon>Chitinophagia</taxon>
        <taxon>Chitinophagales</taxon>
        <taxon>Chitinophagaceae</taxon>
        <taxon>Arachidicoccus</taxon>
    </lineage>
</organism>
<dbReference type="STRING" id="551991.SAMN05192529_102189"/>
<proteinExistence type="predicted"/>
<dbReference type="InterPro" id="IPR015943">
    <property type="entry name" value="WD40/YVTN_repeat-like_dom_sf"/>
</dbReference>
<dbReference type="SUPFAM" id="SSF51004">
    <property type="entry name" value="C-terminal (heme d1) domain of cytochrome cd1-nitrite reductase"/>
    <property type="match status" value="1"/>
</dbReference>
<gene>
    <name evidence="1" type="ORF">SAMN05192529_102189</name>
</gene>
<dbReference type="InterPro" id="IPR011048">
    <property type="entry name" value="Haem_d1_sf"/>
</dbReference>
<dbReference type="EMBL" id="FNQY01000002">
    <property type="protein sequence ID" value="SDZ82914.1"/>
    <property type="molecule type" value="Genomic_DNA"/>
</dbReference>
<dbReference type="Gene3D" id="2.130.10.10">
    <property type="entry name" value="YVTN repeat-like/Quinoprotein amine dehydrogenase"/>
    <property type="match status" value="1"/>
</dbReference>
<sequence length="357" mass="38514">MLMAGCRKEVGVIAPETTQLMNPGEYGSGMDFYLLNEGNMGSNHCSLDFFNHSAGTYALNIYESVNPSVTLGLGDVGNDIEIYGGKLYVVVNGSGKVEVLEKGSAVKLCQIEVPNCRSLAFWNSKVFVTSYNGFVGVVDTSVLQNGAGSVQLDKQIAVGREPEGLAVAANQLYVANSGGYSPPLYDHTVSVIDLNTLSVSKTIDLGINLNDVQADNYGHVVVSARGNYAEVAPSFYVLDASTGEVLKHEQIPVGNFAISDSILYYFTSSYQANNQKVSYKRYNLKTLSAIAGSFLTSNLSEKIQFPYALKVDPKGNRILISDAGDYTSPGTLYWVDMEGNVLWQVQTGEIPGHIAFL</sequence>
<dbReference type="AlphaFoldDB" id="A0A1H3W924"/>
<protein>
    <recommendedName>
        <fullName evidence="3">DNA-binding beta-propeller fold protein YncE</fullName>
    </recommendedName>
</protein>
<dbReference type="Pfam" id="PF16819">
    <property type="entry name" value="DUF5074"/>
    <property type="match status" value="1"/>
</dbReference>
<evidence type="ECO:0008006" key="3">
    <source>
        <dbReference type="Google" id="ProtNLM"/>
    </source>
</evidence>